<protein>
    <submittedName>
        <fullName evidence="5">Predicted protein</fullName>
    </submittedName>
</protein>
<proteinExistence type="predicted"/>
<reference evidence="5 6" key="1">
    <citation type="journal article" date="2008" name="Nature">
        <title>The genome of Laccaria bicolor provides insights into mycorrhizal symbiosis.</title>
        <authorList>
            <person name="Martin F."/>
            <person name="Aerts A."/>
            <person name="Ahren D."/>
            <person name="Brun A."/>
            <person name="Danchin E.G.J."/>
            <person name="Duchaussoy F."/>
            <person name="Gibon J."/>
            <person name="Kohler A."/>
            <person name="Lindquist E."/>
            <person name="Pereda V."/>
            <person name="Salamov A."/>
            <person name="Shapiro H.J."/>
            <person name="Wuyts J."/>
            <person name="Blaudez D."/>
            <person name="Buee M."/>
            <person name="Brokstein P."/>
            <person name="Canbaeck B."/>
            <person name="Cohen D."/>
            <person name="Courty P.E."/>
            <person name="Coutinho P.M."/>
            <person name="Delaruelle C."/>
            <person name="Detter J.C."/>
            <person name="Deveau A."/>
            <person name="DiFazio S."/>
            <person name="Duplessis S."/>
            <person name="Fraissinet-Tachet L."/>
            <person name="Lucic E."/>
            <person name="Frey-Klett P."/>
            <person name="Fourrey C."/>
            <person name="Feussner I."/>
            <person name="Gay G."/>
            <person name="Grimwood J."/>
            <person name="Hoegger P.J."/>
            <person name="Jain P."/>
            <person name="Kilaru S."/>
            <person name="Labbe J."/>
            <person name="Lin Y.C."/>
            <person name="Legue V."/>
            <person name="Le Tacon F."/>
            <person name="Marmeisse R."/>
            <person name="Melayah D."/>
            <person name="Montanini B."/>
            <person name="Muratet M."/>
            <person name="Nehls U."/>
            <person name="Niculita-Hirzel H."/>
            <person name="Oudot-Le Secq M.P."/>
            <person name="Peter M."/>
            <person name="Quesneville H."/>
            <person name="Rajashekar B."/>
            <person name="Reich M."/>
            <person name="Rouhier N."/>
            <person name="Schmutz J."/>
            <person name="Yin T."/>
            <person name="Chalot M."/>
            <person name="Henrissat B."/>
            <person name="Kuees U."/>
            <person name="Lucas S."/>
            <person name="Van de Peer Y."/>
            <person name="Podila G.K."/>
            <person name="Polle A."/>
            <person name="Pukkila P.J."/>
            <person name="Richardson P.M."/>
            <person name="Rouze P."/>
            <person name="Sanders I.R."/>
            <person name="Stajich J.E."/>
            <person name="Tunlid A."/>
            <person name="Tuskan G."/>
            <person name="Grigoriev I.V."/>
        </authorList>
    </citation>
    <scope>NUCLEOTIDE SEQUENCE [LARGE SCALE GENOMIC DNA]</scope>
    <source>
        <strain evidence="6">S238N-H82 / ATCC MYA-4686</strain>
    </source>
</reference>
<dbReference type="GO" id="GO:0000935">
    <property type="term" value="C:division septum"/>
    <property type="evidence" value="ECO:0007669"/>
    <property type="project" value="TreeGrafter"/>
</dbReference>
<evidence type="ECO:0000313" key="6">
    <source>
        <dbReference type="Proteomes" id="UP000001194"/>
    </source>
</evidence>
<organism evidence="6">
    <name type="scientific">Laccaria bicolor (strain S238N-H82 / ATCC MYA-4686)</name>
    <name type="common">Bicoloured deceiver</name>
    <name type="synonym">Laccaria laccata var. bicolor</name>
    <dbReference type="NCBI Taxonomy" id="486041"/>
    <lineage>
        <taxon>Eukaryota</taxon>
        <taxon>Fungi</taxon>
        <taxon>Dikarya</taxon>
        <taxon>Basidiomycota</taxon>
        <taxon>Agaricomycotina</taxon>
        <taxon>Agaricomycetes</taxon>
        <taxon>Agaricomycetidae</taxon>
        <taxon>Agaricales</taxon>
        <taxon>Agaricineae</taxon>
        <taxon>Hydnangiaceae</taxon>
        <taxon>Laccaria</taxon>
    </lineage>
</organism>
<dbReference type="InterPro" id="IPR033511">
    <property type="entry name" value="Cdc24/Scd1_PH_dom"/>
</dbReference>
<dbReference type="InterPro" id="IPR011993">
    <property type="entry name" value="PH-like_dom_sf"/>
</dbReference>
<evidence type="ECO:0000259" key="3">
    <source>
        <dbReference type="PROSITE" id="PS50010"/>
    </source>
</evidence>
<dbReference type="GO" id="GO:0005085">
    <property type="term" value="F:guanyl-nucleotide exchange factor activity"/>
    <property type="evidence" value="ECO:0007669"/>
    <property type="project" value="InterPro"/>
</dbReference>
<dbReference type="AlphaFoldDB" id="B0D191"/>
<dbReference type="SUPFAM" id="SSF54277">
    <property type="entry name" value="CAD &amp; PB1 domains"/>
    <property type="match status" value="1"/>
</dbReference>
<evidence type="ECO:0000256" key="2">
    <source>
        <dbReference type="SAM" id="MobiDB-lite"/>
    </source>
</evidence>
<dbReference type="InterPro" id="IPR000219">
    <property type="entry name" value="DH_dom"/>
</dbReference>
<dbReference type="PANTHER" id="PTHR47339">
    <property type="entry name" value="CELL DIVISION CONTROL PROTEIN 24"/>
    <property type="match status" value="1"/>
</dbReference>
<feature type="region of interest" description="Disordered" evidence="2">
    <location>
        <begin position="651"/>
        <end position="971"/>
    </location>
</feature>
<dbReference type="PROSITE" id="PS50010">
    <property type="entry name" value="DH_2"/>
    <property type="match status" value="1"/>
</dbReference>
<dbReference type="RefSeq" id="XP_001877856.1">
    <property type="nucleotide sequence ID" value="XM_001877821.1"/>
</dbReference>
<dbReference type="CDD" id="cd13246">
    <property type="entry name" value="PH_Scd1"/>
    <property type="match status" value="1"/>
</dbReference>
<keyword evidence="1" id="KW-0175">Coiled coil</keyword>
<dbReference type="CDD" id="cd00014">
    <property type="entry name" value="CH_SF"/>
    <property type="match status" value="1"/>
</dbReference>
<feature type="compositionally biased region" description="Polar residues" evidence="2">
    <location>
        <begin position="814"/>
        <end position="856"/>
    </location>
</feature>
<dbReference type="SMART" id="SM00325">
    <property type="entry name" value="RhoGEF"/>
    <property type="match status" value="1"/>
</dbReference>
<feature type="region of interest" description="Disordered" evidence="2">
    <location>
        <begin position="221"/>
        <end position="257"/>
    </location>
</feature>
<dbReference type="EMBL" id="DS547095">
    <property type="protein sequence ID" value="EDR11959.1"/>
    <property type="molecule type" value="Genomic_DNA"/>
</dbReference>
<feature type="domain" description="PB1" evidence="4">
    <location>
        <begin position="994"/>
        <end position="1074"/>
    </location>
</feature>
<dbReference type="CDD" id="cd05992">
    <property type="entry name" value="PB1"/>
    <property type="match status" value="1"/>
</dbReference>
<dbReference type="InParanoid" id="B0D191"/>
<dbReference type="CDD" id="cd00160">
    <property type="entry name" value="RhoGEF"/>
    <property type="match status" value="1"/>
</dbReference>
<dbReference type="GO" id="GO:0005634">
    <property type="term" value="C:nucleus"/>
    <property type="evidence" value="ECO:0007669"/>
    <property type="project" value="TreeGrafter"/>
</dbReference>
<dbReference type="InterPro" id="IPR053026">
    <property type="entry name" value="CDC42_GEF"/>
</dbReference>
<dbReference type="Pfam" id="PF06395">
    <property type="entry name" value="CDC24"/>
    <property type="match status" value="1"/>
</dbReference>
<dbReference type="SUPFAM" id="SSF48065">
    <property type="entry name" value="DBL homology domain (DH-domain)"/>
    <property type="match status" value="1"/>
</dbReference>
<dbReference type="GO" id="GO:0005737">
    <property type="term" value="C:cytoplasm"/>
    <property type="evidence" value="ECO:0007669"/>
    <property type="project" value="TreeGrafter"/>
</dbReference>
<evidence type="ECO:0000313" key="5">
    <source>
        <dbReference type="EMBL" id="EDR11959.1"/>
    </source>
</evidence>
<feature type="compositionally biased region" description="Acidic residues" evidence="2">
    <location>
        <begin position="718"/>
        <end position="729"/>
    </location>
</feature>
<dbReference type="GO" id="GO:0031106">
    <property type="term" value="P:septin ring organization"/>
    <property type="evidence" value="ECO:0007669"/>
    <property type="project" value="TreeGrafter"/>
</dbReference>
<feature type="compositionally biased region" description="Basic and acidic residues" evidence="2">
    <location>
        <begin position="764"/>
        <end position="777"/>
    </location>
</feature>
<feature type="region of interest" description="Disordered" evidence="2">
    <location>
        <begin position="531"/>
        <end position="550"/>
    </location>
</feature>
<feature type="compositionally biased region" description="Polar residues" evidence="2">
    <location>
        <begin position="651"/>
        <end position="668"/>
    </location>
</feature>
<dbReference type="KEGG" id="lbc:LACBIDRAFT_293181"/>
<dbReference type="Gene3D" id="2.30.29.30">
    <property type="entry name" value="Pleckstrin-homology domain (PH domain)/Phosphotyrosine-binding domain (PTB)"/>
    <property type="match status" value="1"/>
</dbReference>
<evidence type="ECO:0000259" key="4">
    <source>
        <dbReference type="PROSITE" id="PS51745"/>
    </source>
</evidence>
<dbReference type="SMART" id="SM00666">
    <property type="entry name" value="PB1"/>
    <property type="match status" value="1"/>
</dbReference>
<dbReference type="OrthoDB" id="1594986at2759"/>
<keyword evidence="6" id="KW-1185">Reference proteome</keyword>
<dbReference type="GeneID" id="6073125"/>
<dbReference type="HOGENOM" id="CLU_007879_0_0_1"/>
<evidence type="ECO:0000256" key="1">
    <source>
        <dbReference type="SAM" id="Coils"/>
    </source>
</evidence>
<feature type="coiled-coil region" evidence="1">
    <location>
        <begin position="434"/>
        <end position="461"/>
    </location>
</feature>
<dbReference type="Proteomes" id="UP000001194">
    <property type="component" value="Unassembled WGS sequence"/>
</dbReference>
<dbReference type="GO" id="GO:0043332">
    <property type="term" value="C:mating projection tip"/>
    <property type="evidence" value="ECO:0007669"/>
    <property type="project" value="TreeGrafter"/>
</dbReference>
<dbReference type="STRING" id="486041.B0D191"/>
<dbReference type="Pfam" id="PF00621">
    <property type="entry name" value="RhoGEF"/>
    <property type="match status" value="1"/>
</dbReference>
<gene>
    <name evidence="5" type="ORF">LACBIDRAFT_293181</name>
</gene>
<feature type="domain" description="DH" evidence="3">
    <location>
        <begin position="255"/>
        <end position="451"/>
    </location>
</feature>
<dbReference type="PANTHER" id="PTHR47339:SF1">
    <property type="entry name" value="CELL DIVISION CONTROL PROTEIN 24"/>
    <property type="match status" value="1"/>
</dbReference>
<feature type="compositionally biased region" description="Low complexity" evidence="2">
    <location>
        <begin position="232"/>
        <end position="249"/>
    </location>
</feature>
<dbReference type="GO" id="GO:0030010">
    <property type="term" value="P:establishment of cell polarity"/>
    <property type="evidence" value="ECO:0007669"/>
    <property type="project" value="TreeGrafter"/>
</dbReference>
<feature type="compositionally biased region" description="Low complexity" evidence="2">
    <location>
        <begin position="669"/>
        <end position="690"/>
    </location>
</feature>
<dbReference type="Gene3D" id="3.10.20.90">
    <property type="entry name" value="Phosphatidylinositol 3-kinase Catalytic Subunit, Chain A, domain 1"/>
    <property type="match status" value="1"/>
</dbReference>
<feature type="compositionally biased region" description="Low complexity" evidence="2">
    <location>
        <begin position="939"/>
        <end position="958"/>
    </location>
</feature>
<dbReference type="SUPFAM" id="SSF50729">
    <property type="entry name" value="PH domain-like"/>
    <property type="match status" value="1"/>
</dbReference>
<dbReference type="InterPro" id="IPR000270">
    <property type="entry name" value="PB1_dom"/>
</dbReference>
<dbReference type="Gene3D" id="1.20.900.10">
    <property type="entry name" value="Dbl homology (DH) domain"/>
    <property type="match status" value="1"/>
</dbReference>
<dbReference type="FunCoup" id="B0D191">
    <property type="interactions" value="59"/>
</dbReference>
<sequence>MGDANVSQLFDSRFAQVLRACSEPVQVAFSSSLRLVPSRPLRTMATVAGRKKSVISTAGLTIDTPVATNGLLNKAASQSTSLYQQCSALRSRLMLIRGFPHYFNLATPPDSRQSTDPVTQLWDLFALGVPLCYIFDLLPAEAGFNKINNSSFTADYDANPDRAQKRAIALFAMQIRTDEVTQKIPGCELFTVTDLWDRKLTDGLVKVINTVTAIVDHLQPDVFEESPPSPPTLSSHDSSDSLLDALPQPNGKEAARNNIVREMVETERKFVQDLEIMQVRVFVPLMSLALPIQPAGYVQKYSNALSQANLMDQDTIHLLFPNLNKLLNFQRKFLIRFESTAELPWQDQRWGQHFLESEDEFVVYEPYCANYTNATELMLANEESLVPLNHLINVKGELPAFLIKPIQRVCKYPLLLDSLIKASSPTTYQHFDELKRGSDAAKRITDKINEAQRRAENEQTVKSLHYRIDDWKGHHLENFGELLLDDIFVVTKSDIDREYHVFLFEKIILCCKEAPLLPQNGRNKVGKNNSILKKQGTPPPLTLPGGVGQPQKKTTPLLLKGRIFLGNVTQAVPVSARISTPSGVPPHFPLAVWWKGDDDLEFFTLRCRREEQMRQWEAQINRLIKEAAQRKASDRPTMSGIARIAMTNSINPSSASRFGNSSTYSNGAPVSIHHQPSISSSIRSNRPVNSYNHDDASSNAGSMYSAGPQGYPPHDGFDFEPEDEEDYEDYPPVSAANYPASGRGTPMGGPPGARRNPNALSMPLEREPVAGYDRPRAQTESTDGLTMAQWRNGLPQPPSNQPSPAGALRPITPRMNSNVSANSYTSDASFGNSSVPLPLKSSSRPVLRSQASSNRLKNGYDASYNSGIPTPAVNSSDYRTVRAPTPTGGLTAPLMNRSRSASQPTAYVPKTAVPPPMPSYNSHWSTHDRSNHLNNNKRGSGSSQSTGDSSEYSPNSSSPVTPFGSSESSLGGVAIRNSRTQPYESAPALNGHHNVKVKVHFHEDIFVIQVSRATEYEDLVEKVGRKIRLCGPRRDDGPLRVKYKDEDGDMVSLGSTEDVQMAFEQGGQVTLFVT</sequence>
<dbReference type="InterPro" id="IPR010481">
    <property type="entry name" value="Cdc24/Scd1_N"/>
</dbReference>
<dbReference type="PROSITE" id="PS51745">
    <property type="entry name" value="PB1"/>
    <property type="match status" value="1"/>
</dbReference>
<feature type="compositionally biased region" description="Polar residues" evidence="2">
    <location>
        <begin position="959"/>
        <end position="969"/>
    </location>
</feature>
<name>B0D191_LACBS</name>
<accession>B0D191</accession>
<dbReference type="InterPro" id="IPR053793">
    <property type="entry name" value="PB1-like"/>
</dbReference>
<dbReference type="Pfam" id="PF15411">
    <property type="entry name" value="PH_10"/>
    <property type="match status" value="1"/>
</dbReference>
<dbReference type="InterPro" id="IPR035899">
    <property type="entry name" value="DBL_dom_sf"/>
</dbReference>
<dbReference type="Pfam" id="PF00564">
    <property type="entry name" value="PB1"/>
    <property type="match status" value="1"/>
</dbReference>
<feature type="compositionally biased region" description="Polar residues" evidence="2">
    <location>
        <begin position="863"/>
        <end position="878"/>
    </location>
</feature>